<feature type="short sequence motif" description="TonB C-terminal box" evidence="11">
    <location>
        <begin position="641"/>
        <end position="658"/>
    </location>
</feature>
<dbReference type="AlphaFoldDB" id="A0A1X7AKV3"/>
<dbReference type="CDD" id="cd01347">
    <property type="entry name" value="ligand_gated_channel"/>
    <property type="match status" value="1"/>
</dbReference>
<gene>
    <name evidence="16" type="primary">cirA</name>
    <name evidence="16" type="ORF">EHSB41UT_02499</name>
</gene>
<dbReference type="Pfam" id="PF07715">
    <property type="entry name" value="Plug"/>
    <property type="match status" value="1"/>
</dbReference>
<accession>A0A1X7AKV3</accession>
<reference evidence="16 17" key="1">
    <citation type="submission" date="2017-03" db="EMBL/GenBank/DDBJ databases">
        <authorList>
            <person name="Afonso C.L."/>
            <person name="Miller P.J."/>
            <person name="Scott M.A."/>
            <person name="Spackman E."/>
            <person name="Goraichik I."/>
            <person name="Dimitrov K.M."/>
            <person name="Suarez D.L."/>
            <person name="Swayne D.E."/>
        </authorList>
    </citation>
    <scope>NUCLEOTIDE SEQUENCE [LARGE SCALE GENOMIC DNA]</scope>
    <source>
        <strain evidence="16">SB41UT1</strain>
    </source>
</reference>
<keyword evidence="17" id="KW-1185">Reference proteome</keyword>
<evidence type="ECO:0000256" key="2">
    <source>
        <dbReference type="ARBA" id="ARBA00022448"/>
    </source>
</evidence>
<keyword evidence="16" id="KW-0675">Receptor</keyword>
<evidence type="ECO:0000256" key="3">
    <source>
        <dbReference type="ARBA" id="ARBA00022452"/>
    </source>
</evidence>
<evidence type="ECO:0000256" key="11">
    <source>
        <dbReference type="PROSITE-ProRule" id="PRU10144"/>
    </source>
</evidence>
<dbReference type="InterPro" id="IPR036942">
    <property type="entry name" value="Beta-barrel_TonB_sf"/>
</dbReference>
<dbReference type="RefSeq" id="WP_087110338.1">
    <property type="nucleotide sequence ID" value="NZ_CBCSCN010000003.1"/>
</dbReference>
<name>A0A1X7AKV3_9GAMM</name>
<evidence type="ECO:0000256" key="13">
    <source>
        <dbReference type="SAM" id="SignalP"/>
    </source>
</evidence>
<proteinExistence type="inferred from homology"/>
<feature type="domain" description="TonB-dependent receptor plug" evidence="15">
    <location>
        <begin position="48"/>
        <end position="158"/>
    </location>
</feature>
<feature type="domain" description="TonB-dependent receptor-like beta-barrel" evidence="14">
    <location>
        <begin position="241"/>
        <end position="629"/>
    </location>
</feature>
<keyword evidence="3 10" id="KW-1134">Transmembrane beta strand</keyword>
<dbReference type="OrthoDB" id="9764669at2"/>
<dbReference type="Gene3D" id="2.170.130.10">
    <property type="entry name" value="TonB-dependent receptor, plug domain"/>
    <property type="match status" value="1"/>
</dbReference>
<dbReference type="EMBL" id="FWPT01000005">
    <property type="protein sequence ID" value="SMA47643.1"/>
    <property type="molecule type" value="Genomic_DNA"/>
</dbReference>
<sequence length="658" mass="72590">MQRFNGKLCLLFAAISAAMSANAETVNQNSPLVFDKVVVTATRTENSVADAPASIAIITAEQIQEQPGLALNDLVEQAAGVESRKQSGRSGRETISIRGMDSSYTLIMVNGRKMNSSNAVVRGNDFDLSTLPKDSIERIEIIRGPMSALYGSEALGGVVNIITRLPANEWHSTFNMDGSSPFDGNGGEESMLGLNTGGAVIDDELYLNLSVNQSQRESRTPWAKMPSTIDKTTMLTPTALEERDTLSLSGTLNWFIDDVHSLDLDVNYSDDNREGVNRTTKGGQPTRQDVTRHNVALTHTAEWEIGESQLRYYREEVEIAERDFEKHRTDSVTETTNTIDGSFSTELSEHRLTVGGEVRKSELDNKRDLANVGGAEVTQKALYAQDEWSLADDWTLTYGARADNHENFGTEISPRAYLVHNMTDNLTIKGGVGTAFKAPSLLQLNEDYILSSCKGNCKIKGNPDLQPETSTSYELAANYRQDTWEAEVAVFRNDIENLIERTVPDVPLEEIPVGAVYTYENIKEARVQGIEIGGRVALTDDIALSGDATYTDAHDETTGERLYDRPRQTASVKLSWQATDKLNTFVQNTYTGQQKLSSDVELAGYSLLDVGMTYQMFENTRIRAGVTNLGNESLPEDASKLGYSEDPRTVYMGLSYNF</sequence>
<dbReference type="GO" id="GO:0044718">
    <property type="term" value="P:siderophore transmembrane transport"/>
    <property type="evidence" value="ECO:0007669"/>
    <property type="project" value="TreeGrafter"/>
</dbReference>
<evidence type="ECO:0000256" key="5">
    <source>
        <dbReference type="ARBA" id="ARBA00022729"/>
    </source>
</evidence>
<evidence type="ECO:0000256" key="10">
    <source>
        <dbReference type="PROSITE-ProRule" id="PRU01360"/>
    </source>
</evidence>
<keyword evidence="4 10" id="KW-0812">Transmembrane</keyword>
<dbReference type="Proteomes" id="UP000196573">
    <property type="component" value="Unassembled WGS sequence"/>
</dbReference>
<keyword evidence="5 13" id="KW-0732">Signal</keyword>
<evidence type="ECO:0000256" key="1">
    <source>
        <dbReference type="ARBA" id="ARBA00004571"/>
    </source>
</evidence>
<comment type="similarity">
    <text evidence="10 12">Belongs to the TonB-dependent receptor family.</text>
</comment>
<dbReference type="PROSITE" id="PS52016">
    <property type="entry name" value="TONB_DEPENDENT_REC_3"/>
    <property type="match status" value="1"/>
</dbReference>
<evidence type="ECO:0000256" key="12">
    <source>
        <dbReference type="RuleBase" id="RU003357"/>
    </source>
</evidence>
<dbReference type="InterPro" id="IPR012910">
    <property type="entry name" value="Plug_dom"/>
</dbReference>
<dbReference type="PANTHER" id="PTHR30069">
    <property type="entry name" value="TONB-DEPENDENT OUTER MEMBRANE RECEPTOR"/>
    <property type="match status" value="1"/>
</dbReference>
<dbReference type="InterPro" id="IPR039426">
    <property type="entry name" value="TonB-dep_rcpt-like"/>
</dbReference>
<evidence type="ECO:0000313" key="17">
    <source>
        <dbReference type="Proteomes" id="UP000196573"/>
    </source>
</evidence>
<organism evidence="16 17">
    <name type="scientific">Parendozoicomonas haliclonae</name>
    <dbReference type="NCBI Taxonomy" id="1960125"/>
    <lineage>
        <taxon>Bacteria</taxon>
        <taxon>Pseudomonadati</taxon>
        <taxon>Pseudomonadota</taxon>
        <taxon>Gammaproteobacteria</taxon>
        <taxon>Oceanospirillales</taxon>
        <taxon>Endozoicomonadaceae</taxon>
        <taxon>Parendozoicomonas</taxon>
    </lineage>
</organism>
<dbReference type="InterPro" id="IPR010917">
    <property type="entry name" value="TonB_rcpt_CS"/>
</dbReference>
<dbReference type="Pfam" id="PF00593">
    <property type="entry name" value="TonB_dep_Rec_b-barrel"/>
    <property type="match status" value="1"/>
</dbReference>
<keyword evidence="6" id="KW-0406">Ion transport</keyword>
<evidence type="ECO:0000259" key="15">
    <source>
        <dbReference type="Pfam" id="PF07715"/>
    </source>
</evidence>
<feature type="signal peptide" evidence="13">
    <location>
        <begin position="1"/>
        <end position="23"/>
    </location>
</feature>
<dbReference type="PANTHER" id="PTHR30069:SF53">
    <property type="entry name" value="COLICIN I RECEPTOR-RELATED"/>
    <property type="match status" value="1"/>
</dbReference>
<evidence type="ECO:0000256" key="7">
    <source>
        <dbReference type="ARBA" id="ARBA00023077"/>
    </source>
</evidence>
<feature type="chain" id="PRO_5012755890" evidence="13">
    <location>
        <begin position="24"/>
        <end position="658"/>
    </location>
</feature>
<evidence type="ECO:0000259" key="14">
    <source>
        <dbReference type="Pfam" id="PF00593"/>
    </source>
</evidence>
<evidence type="ECO:0000256" key="4">
    <source>
        <dbReference type="ARBA" id="ARBA00022692"/>
    </source>
</evidence>
<dbReference type="InterPro" id="IPR000531">
    <property type="entry name" value="Beta-barrel_TonB"/>
</dbReference>
<keyword evidence="8 10" id="KW-0472">Membrane</keyword>
<dbReference type="GO" id="GO:0009279">
    <property type="term" value="C:cell outer membrane"/>
    <property type="evidence" value="ECO:0007669"/>
    <property type="project" value="UniProtKB-SubCell"/>
</dbReference>
<keyword evidence="2 10" id="KW-0813">Transport</keyword>
<evidence type="ECO:0000256" key="8">
    <source>
        <dbReference type="ARBA" id="ARBA00023136"/>
    </source>
</evidence>
<dbReference type="SUPFAM" id="SSF56935">
    <property type="entry name" value="Porins"/>
    <property type="match status" value="1"/>
</dbReference>
<evidence type="ECO:0000256" key="9">
    <source>
        <dbReference type="ARBA" id="ARBA00023237"/>
    </source>
</evidence>
<dbReference type="InterPro" id="IPR037066">
    <property type="entry name" value="Plug_dom_sf"/>
</dbReference>
<keyword evidence="7 12" id="KW-0798">TonB box</keyword>
<keyword evidence="9 10" id="KW-0998">Cell outer membrane</keyword>
<protein>
    <submittedName>
        <fullName evidence="16">Colicin I receptor</fullName>
    </submittedName>
</protein>
<dbReference type="GO" id="GO:0015344">
    <property type="term" value="F:siderophore uptake transmembrane transporter activity"/>
    <property type="evidence" value="ECO:0007669"/>
    <property type="project" value="TreeGrafter"/>
</dbReference>
<evidence type="ECO:0000313" key="16">
    <source>
        <dbReference type="EMBL" id="SMA47643.1"/>
    </source>
</evidence>
<comment type="subcellular location">
    <subcellularLocation>
        <location evidence="1 10">Cell outer membrane</location>
        <topology evidence="1 10">Multi-pass membrane protein</topology>
    </subcellularLocation>
</comment>
<evidence type="ECO:0000256" key="6">
    <source>
        <dbReference type="ARBA" id="ARBA00023065"/>
    </source>
</evidence>
<dbReference type="Gene3D" id="2.40.170.20">
    <property type="entry name" value="TonB-dependent receptor, beta-barrel domain"/>
    <property type="match status" value="1"/>
</dbReference>
<dbReference type="PROSITE" id="PS01156">
    <property type="entry name" value="TONB_DEPENDENT_REC_2"/>
    <property type="match status" value="1"/>
</dbReference>